<keyword evidence="2" id="KW-1133">Transmembrane helix</keyword>
<name>A0A2H5XA36_9BACT</name>
<dbReference type="AlphaFoldDB" id="A0A2H5XA36"/>
<gene>
    <name evidence="3" type="ORF">HRbin17_00547</name>
</gene>
<dbReference type="Proteomes" id="UP000236173">
    <property type="component" value="Unassembled WGS sequence"/>
</dbReference>
<organism evidence="3 4">
    <name type="scientific">Candidatus Fervidibacter japonicus</name>
    <dbReference type="NCBI Taxonomy" id="2035412"/>
    <lineage>
        <taxon>Bacteria</taxon>
        <taxon>Candidatus Fervidibacterota</taxon>
        <taxon>Candidatus Fervidibacter</taxon>
    </lineage>
</organism>
<keyword evidence="2" id="KW-0812">Transmembrane</keyword>
<accession>A0A2H5XA36</accession>
<reference evidence="4" key="1">
    <citation type="submission" date="2017-09" db="EMBL/GenBank/DDBJ databases">
        <title>Metaegenomics of thermophilic ammonia-oxidizing enrichment culture.</title>
        <authorList>
            <person name="Kato S."/>
            <person name="Suzuki K."/>
        </authorList>
    </citation>
    <scope>NUCLEOTIDE SEQUENCE [LARGE SCALE GENOMIC DNA]</scope>
</reference>
<feature type="transmembrane region" description="Helical" evidence="2">
    <location>
        <begin position="62"/>
        <end position="82"/>
    </location>
</feature>
<proteinExistence type="predicted"/>
<sequence length="171" mass="19300">MAVFFVSLLLVALIVYAGYFAWLNALVASFDPKSKMVVLYFWKDMTALSAWGLSDLALRVRLWELVLFVAAGATLLGIVVGWRLGRRGAREREEALRRSQTELHHARQQINQLQGQLLEAYRQHELRLAELTEKVLALTKAALPTAELQVERLPLMDAPHLSEGNPPNEQP</sequence>
<feature type="coiled-coil region" evidence="1">
    <location>
        <begin position="89"/>
        <end position="141"/>
    </location>
</feature>
<protein>
    <submittedName>
        <fullName evidence="3">Uncharacterized protein</fullName>
    </submittedName>
</protein>
<evidence type="ECO:0000256" key="2">
    <source>
        <dbReference type="SAM" id="Phobius"/>
    </source>
</evidence>
<evidence type="ECO:0000313" key="4">
    <source>
        <dbReference type="Proteomes" id="UP000236173"/>
    </source>
</evidence>
<keyword evidence="2" id="KW-0472">Membrane</keyword>
<dbReference type="EMBL" id="BEHT01000005">
    <property type="protein sequence ID" value="GBC98052.1"/>
    <property type="molecule type" value="Genomic_DNA"/>
</dbReference>
<evidence type="ECO:0000256" key="1">
    <source>
        <dbReference type="SAM" id="Coils"/>
    </source>
</evidence>
<keyword evidence="1" id="KW-0175">Coiled coil</keyword>
<comment type="caution">
    <text evidence="3">The sequence shown here is derived from an EMBL/GenBank/DDBJ whole genome shotgun (WGS) entry which is preliminary data.</text>
</comment>
<evidence type="ECO:0000313" key="3">
    <source>
        <dbReference type="EMBL" id="GBC98052.1"/>
    </source>
</evidence>